<protein>
    <recommendedName>
        <fullName evidence="14">Calmodulin binding protein-like protein</fullName>
    </recommendedName>
</protein>
<evidence type="ECO:0008006" key="14">
    <source>
        <dbReference type="Google" id="ProtNLM"/>
    </source>
</evidence>
<keyword evidence="5" id="KW-0010">Activator</keyword>
<evidence type="ECO:0000256" key="6">
    <source>
        <dbReference type="ARBA" id="ARBA00023163"/>
    </source>
</evidence>
<feature type="domain" description="Calmodulin binding protein-like N-terminal" evidence="9">
    <location>
        <begin position="132"/>
        <end position="278"/>
    </location>
</feature>
<feature type="domain" description="Calmodulin binding protein central" evidence="10">
    <location>
        <begin position="291"/>
        <end position="356"/>
    </location>
</feature>
<dbReference type="Pfam" id="PF07887">
    <property type="entry name" value="Calmodulin_bind"/>
    <property type="match status" value="1"/>
</dbReference>
<dbReference type="GO" id="GO:0003700">
    <property type="term" value="F:DNA-binding transcription factor activity"/>
    <property type="evidence" value="ECO:0007669"/>
    <property type="project" value="TreeGrafter"/>
</dbReference>
<evidence type="ECO:0000256" key="4">
    <source>
        <dbReference type="ARBA" id="ARBA00023125"/>
    </source>
</evidence>
<evidence type="ECO:0000313" key="12">
    <source>
        <dbReference type="EMBL" id="KAF9667827.1"/>
    </source>
</evidence>
<dbReference type="InterPro" id="IPR012416">
    <property type="entry name" value="CBP60"/>
</dbReference>
<dbReference type="Proteomes" id="UP000657918">
    <property type="component" value="Unassembled WGS sequence"/>
</dbReference>
<comment type="caution">
    <text evidence="12">The sequence shown here is derived from an EMBL/GenBank/DDBJ whole genome shotgun (WGS) entry which is preliminary data.</text>
</comment>
<keyword evidence="4" id="KW-0238">DNA-binding</keyword>
<evidence type="ECO:0000256" key="8">
    <source>
        <dbReference type="SAM" id="MobiDB-lite"/>
    </source>
</evidence>
<keyword evidence="3" id="KW-0805">Transcription regulation</keyword>
<keyword evidence="7" id="KW-0539">Nucleus</keyword>
<feature type="region of interest" description="Disordered" evidence="8">
    <location>
        <begin position="1"/>
        <end position="23"/>
    </location>
</feature>
<feature type="domain" description="Calmodulin binding protein C-terminal" evidence="11">
    <location>
        <begin position="362"/>
        <end position="406"/>
    </location>
</feature>
<proteinExistence type="inferred from homology"/>
<comment type="subcellular location">
    <subcellularLocation>
        <location evidence="1">Nucleus</location>
    </subcellularLocation>
</comment>
<dbReference type="GO" id="GO:0005634">
    <property type="term" value="C:nucleus"/>
    <property type="evidence" value="ECO:0007669"/>
    <property type="project" value="UniProtKB-SubCell"/>
</dbReference>
<comment type="similarity">
    <text evidence="2">Belongs to the plant ACBP60 protein family.</text>
</comment>
<evidence type="ECO:0000313" key="13">
    <source>
        <dbReference type="Proteomes" id="UP000657918"/>
    </source>
</evidence>
<keyword evidence="13" id="KW-1185">Reference proteome</keyword>
<evidence type="ECO:0000259" key="11">
    <source>
        <dbReference type="Pfam" id="PF20452"/>
    </source>
</evidence>
<name>A0A835JDT5_9ROSI</name>
<dbReference type="GO" id="GO:0080142">
    <property type="term" value="P:regulation of salicylic acid biosynthetic process"/>
    <property type="evidence" value="ECO:0007669"/>
    <property type="project" value="TreeGrafter"/>
</dbReference>
<evidence type="ECO:0000256" key="3">
    <source>
        <dbReference type="ARBA" id="ARBA00023015"/>
    </source>
</evidence>
<dbReference type="EMBL" id="JADGMS010000015">
    <property type="protein sequence ID" value="KAF9667827.1"/>
    <property type="molecule type" value="Genomic_DNA"/>
</dbReference>
<evidence type="ECO:0000259" key="10">
    <source>
        <dbReference type="Pfam" id="PF20451"/>
    </source>
</evidence>
<evidence type="ECO:0000256" key="2">
    <source>
        <dbReference type="ARBA" id="ARBA00007214"/>
    </source>
</evidence>
<evidence type="ECO:0000256" key="7">
    <source>
        <dbReference type="ARBA" id="ARBA00023242"/>
    </source>
</evidence>
<gene>
    <name evidence="12" type="ORF">SADUNF_Sadunf15G0063800</name>
</gene>
<dbReference type="GO" id="GO:0005516">
    <property type="term" value="F:calmodulin binding"/>
    <property type="evidence" value="ECO:0007669"/>
    <property type="project" value="InterPro"/>
</dbReference>
<keyword evidence="6" id="KW-0804">Transcription</keyword>
<sequence>MAQKRQSEDGKPRSDGNISPEEKRRKFNLKSVVQEVIKMQSVQHLLEPILEPLIRRVLLDLPFNGISCQSWRNKESMAYKLNFGVSVSRWLMSAVDKKGRVKEEVELALRKHLANMKRSIGKGIDSSESRSLKLQFATNLSLPVFTGARIEGEEGPTIKVILVDTLTGKIVNSGPESSSRVEIVVLEGDFDGDEGENWTPEEFKNNIVREREGKKPLLTGDVLLNLKEGICLVSEISFTDNSSWTRSRKFRLGVRAVDNFDGTSIREAKTESFVVRDHRGELYKKHHPPSLFDEVWRLEKIGKDGAFHKRLSRENINTVKDFLILLFIDPPRLRHILGTGMSAKMWEVTVEHARTCVLDKRIFLYCPPVSQQKTGVVFNVVGQVMGLLSEGQYVPIDKLSDTEKAKFSYKLHNLATDFYFFFPFLVDGQNLVITAFEHWEQVISFDDEVSLVGGSSQLSDVAYTSSSPQTENSSGSKFLTSQKIGGFDYAQPSASSPDIMSSIYTVGGVGGLDDYALQGIENLGLRYDQTLNFTGQVSNSLICDTSSLAQAFCDEDHLRFFDTDIQSQNLGLETQADLQSAVDGFLLGRSTAVAVDKAQRRWTMISSVLKWFAIRKLVATRKTCVAKRKNLCLRNS</sequence>
<evidence type="ECO:0000256" key="1">
    <source>
        <dbReference type="ARBA" id="ARBA00004123"/>
    </source>
</evidence>
<dbReference type="PANTHER" id="PTHR31713:SF14">
    <property type="entry name" value="CALMODULIN-BINDING PROTEIN 60 A"/>
    <property type="match status" value="1"/>
</dbReference>
<reference evidence="12 13" key="1">
    <citation type="submission" date="2020-10" db="EMBL/GenBank/DDBJ databases">
        <title>Plant Genome Project.</title>
        <authorList>
            <person name="Zhang R.-G."/>
        </authorList>
    </citation>
    <scope>NUCLEOTIDE SEQUENCE [LARGE SCALE GENOMIC DNA]</scope>
    <source>
        <strain evidence="12">FAFU-HL-1</strain>
        <tissue evidence="12">Leaf</tissue>
    </source>
</reference>
<dbReference type="AlphaFoldDB" id="A0A835JDT5"/>
<organism evidence="12 13">
    <name type="scientific">Salix dunnii</name>
    <dbReference type="NCBI Taxonomy" id="1413687"/>
    <lineage>
        <taxon>Eukaryota</taxon>
        <taxon>Viridiplantae</taxon>
        <taxon>Streptophyta</taxon>
        <taxon>Embryophyta</taxon>
        <taxon>Tracheophyta</taxon>
        <taxon>Spermatophyta</taxon>
        <taxon>Magnoliopsida</taxon>
        <taxon>eudicotyledons</taxon>
        <taxon>Gunneridae</taxon>
        <taxon>Pentapetalae</taxon>
        <taxon>rosids</taxon>
        <taxon>fabids</taxon>
        <taxon>Malpighiales</taxon>
        <taxon>Salicaceae</taxon>
        <taxon>Saliceae</taxon>
        <taxon>Salix</taxon>
    </lineage>
</organism>
<accession>A0A835JDT5</accession>
<dbReference type="InterPro" id="IPR046830">
    <property type="entry name" value="Calmod_bind_M"/>
</dbReference>
<dbReference type="OrthoDB" id="1604062at2759"/>
<dbReference type="GO" id="GO:0043565">
    <property type="term" value="F:sequence-specific DNA binding"/>
    <property type="evidence" value="ECO:0007669"/>
    <property type="project" value="TreeGrafter"/>
</dbReference>
<evidence type="ECO:0000256" key="5">
    <source>
        <dbReference type="ARBA" id="ARBA00023159"/>
    </source>
</evidence>
<dbReference type="InterPro" id="IPR046831">
    <property type="entry name" value="Calmodulin_bind_N"/>
</dbReference>
<dbReference type="InterPro" id="IPR046829">
    <property type="entry name" value="Calmod_bind_C"/>
</dbReference>
<evidence type="ECO:0000259" key="9">
    <source>
        <dbReference type="Pfam" id="PF07887"/>
    </source>
</evidence>
<dbReference type="Pfam" id="PF20451">
    <property type="entry name" value="Calmod_bind_M"/>
    <property type="match status" value="1"/>
</dbReference>
<dbReference type="PANTHER" id="PTHR31713">
    <property type="entry name" value="OS02G0177800 PROTEIN"/>
    <property type="match status" value="1"/>
</dbReference>
<dbReference type="Pfam" id="PF20452">
    <property type="entry name" value="Calmod_bind_C"/>
    <property type="match status" value="1"/>
</dbReference>